<dbReference type="EMBL" id="JACHGY010000001">
    <property type="protein sequence ID" value="MBB6430248.1"/>
    <property type="molecule type" value="Genomic_DNA"/>
</dbReference>
<reference evidence="2 3" key="1">
    <citation type="submission" date="2020-08" db="EMBL/GenBank/DDBJ databases">
        <title>Genomic Encyclopedia of Type Strains, Phase IV (KMG-IV): sequencing the most valuable type-strain genomes for metagenomic binning, comparative biology and taxonomic classification.</title>
        <authorList>
            <person name="Goeker M."/>
        </authorList>
    </citation>
    <scope>NUCLEOTIDE SEQUENCE [LARGE SCALE GENOMIC DNA]</scope>
    <source>
        <strain evidence="2 3">DSM 103725</strain>
    </source>
</reference>
<gene>
    <name evidence="2" type="ORF">HNQ40_002054</name>
</gene>
<dbReference type="RefSeq" id="WP_184677778.1">
    <property type="nucleotide sequence ID" value="NZ_JACHGY010000001.1"/>
</dbReference>
<sequence>MSSIGTGIATGVAAVAQTAQQTARNKDLVRNTQQRVAKDNADSFVERLQSAGQADDPDAELPDHQAPGYEQLYLHDGDGEPISPDPLKPEAAERSDKAPDISDQSPPPPGHPLYQHLDIKA</sequence>
<comment type="caution">
    <text evidence="2">The sequence shown here is derived from an EMBL/GenBank/DDBJ whole genome shotgun (WGS) entry which is preliminary data.</text>
</comment>
<keyword evidence="3" id="KW-1185">Reference proteome</keyword>
<evidence type="ECO:0000313" key="3">
    <source>
        <dbReference type="Proteomes" id="UP000541810"/>
    </source>
</evidence>
<evidence type="ECO:0000313" key="2">
    <source>
        <dbReference type="EMBL" id="MBB6430248.1"/>
    </source>
</evidence>
<dbReference type="Proteomes" id="UP000541810">
    <property type="component" value="Unassembled WGS sequence"/>
</dbReference>
<proteinExistence type="predicted"/>
<accession>A0A7X0LLR5</accession>
<feature type="region of interest" description="Disordered" evidence="1">
    <location>
        <begin position="19"/>
        <end position="121"/>
    </location>
</feature>
<dbReference type="AlphaFoldDB" id="A0A7X0LLR5"/>
<name>A0A7X0LLR5_9BACT</name>
<organism evidence="2 3">
    <name type="scientific">Algisphaera agarilytica</name>
    <dbReference type="NCBI Taxonomy" id="1385975"/>
    <lineage>
        <taxon>Bacteria</taxon>
        <taxon>Pseudomonadati</taxon>
        <taxon>Planctomycetota</taxon>
        <taxon>Phycisphaerae</taxon>
        <taxon>Phycisphaerales</taxon>
        <taxon>Phycisphaeraceae</taxon>
        <taxon>Algisphaera</taxon>
    </lineage>
</organism>
<feature type="compositionally biased region" description="Basic and acidic residues" evidence="1">
    <location>
        <begin position="36"/>
        <end position="45"/>
    </location>
</feature>
<feature type="compositionally biased region" description="Basic and acidic residues" evidence="1">
    <location>
        <begin position="87"/>
        <end position="100"/>
    </location>
</feature>
<evidence type="ECO:0000256" key="1">
    <source>
        <dbReference type="SAM" id="MobiDB-lite"/>
    </source>
</evidence>
<protein>
    <submittedName>
        <fullName evidence="2">Uncharacterized protein</fullName>
    </submittedName>
</protein>